<dbReference type="PANTHER" id="PTHR23077">
    <property type="entry name" value="AAA-FAMILY ATPASE"/>
    <property type="match status" value="1"/>
</dbReference>
<feature type="region of interest" description="Disordered" evidence="2">
    <location>
        <begin position="76"/>
        <end position="107"/>
    </location>
</feature>
<protein>
    <recommendedName>
        <fullName evidence="3">AAA+ ATPase domain-containing protein</fullName>
    </recommendedName>
</protein>
<dbReference type="InterPro" id="IPR050168">
    <property type="entry name" value="AAA_ATPase_domain"/>
</dbReference>
<dbReference type="InterPro" id="IPR003959">
    <property type="entry name" value="ATPase_AAA_core"/>
</dbReference>
<evidence type="ECO:0000256" key="1">
    <source>
        <dbReference type="RuleBase" id="RU003651"/>
    </source>
</evidence>
<reference evidence="4 5" key="1">
    <citation type="journal article" date="2021" name="J. Gen. Plant Pathol.">
        <title>Enrichment of phytoplasma genome DNA through a methyl-CpG binding domain-mediated method for efficient genome sequencing.</title>
        <authorList>
            <person name="Nijo T."/>
            <person name="Iwabuchi N."/>
            <person name="Tokuda R."/>
            <person name="Suzuki T."/>
            <person name="Matsumoto O."/>
            <person name="Miyazaki A."/>
            <person name="Maejima K."/>
            <person name="Oshima K."/>
            <person name="Namba S."/>
            <person name="Yamaji Y."/>
        </authorList>
    </citation>
    <scope>NUCLEOTIDE SEQUENCE [LARGE SCALE GENOMIC DNA]</scope>
    <source>
        <strain evidence="4 5">HP</strain>
    </source>
</reference>
<dbReference type="Pfam" id="PF00004">
    <property type="entry name" value="AAA"/>
    <property type="match status" value="1"/>
</dbReference>
<dbReference type="PROSITE" id="PS00674">
    <property type="entry name" value="AAA"/>
    <property type="match status" value="1"/>
</dbReference>
<evidence type="ECO:0000313" key="4">
    <source>
        <dbReference type="EMBL" id="GFZ75082.1"/>
    </source>
</evidence>
<dbReference type="SMART" id="SM00382">
    <property type="entry name" value="AAA"/>
    <property type="match status" value="1"/>
</dbReference>
<dbReference type="SUPFAM" id="SSF52540">
    <property type="entry name" value="P-loop containing nucleoside triphosphate hydrolases"/>
    <property type="match status" value="1"/>
</dbReference>
<gene>
    <name evidence="4" type="ORF">HPP_0400</name>
</gene>
<organism evidence="4 5">
    <name type="scientific">Hydrangea phyllody phytoplasma</name>
    <dbReference type="NCBI Taxonomy" id="238673"/>
    <lineage>
        <taxon>Bacteria</taxon>
        <taxon>Bacillati</taxon>
        <taxon>Mycoplasmatota</taxon>
        <taxon>Mollicutes</taxon>
        <taxon>Acholeplasmatales</taxon>
        <taxon>Acholeplasmataceae</taxon>
        <taxon>Candidatus Phytoplasma</taxon>
        <taxon>16SrI (Aster yellows group)</taxon>
    </lineage>
</organism>
<comment type="similarity">
    <text evidence="1">Belongs to the AAA ATPase family.</text>
</comment>
<accession>A0ABQ1EJ98</accession>
<comment type="caution">
    <text evidence="4">The sequence shown here is derived from an EMBL/GenBank/DDBJ whole genome shotgun (WGS) entry which is preliminary data.</text>
</comment>
<name>A0ABQ1EJ98_9MOLU</name>
<feature type="compositionally biased region" description="Basic and acidic residues" evidence="2">
    <location>
        <begin position="76"/>
        <end position="94"/>
    </location>
</feature>
<evidence type="ECO:0000256" key="2">
    <source>
        <dbReference type="SAM" id="MobiDB-lite"/>
    </source>
</evidence>
<dbReference type="InterPro" id="IPR027417">
    <property type="entry name" value="P-loop_NTPase"/>
</dbReference>
<proteinExistence type="inferred from homology"/>
<keyword evidence="5" id="KW-1185">Reference proteome</keyword>
<keyword evidence="1" id="KW-0547">Nucleotide-binding</keyword>
<dbReference type="InterPro" id="IPR003593">
    <property type="entry name" value="AAA+_ATPase"/>
</dbReference>
<feature type="domain" description="AAA+ ATPase" evidence="3">
    <location>
        <begin position="149"/>
        <end position="296"/>
    </location>
</feature>
<dbReference type="Gene3D" id="3.40.50.300">
    <property type="entry name" value="P-loop containing nucleotide triphosphate hydrolases"/>
    <property type="match status" value="1"/>
</dbReference>
<dbReference type="EMBL" id="BMZZ01000001">
    <property type="protein sequence ID" value="GFZ75082.1"/>
    <property type="molecule type" value="Genomic_DNA"/>
</dbReference>
<keyword evidence="1" id="KW-0067">ATP-binding</keyword>
<evidence type="ECO:0000259" key="3">
    <source>
        <dbReference type="SMART" id="SM00382"/>
    </source>
</evidence>
<dbReference type="PANTHER" id="PTHR23077:SF198">
    <property type="entry name" value="ATP-DEPENDENT ZINC METALLOPROTEASE FTSH"/>
    <property type="match status" value="1"/>
</dbReference>
<sequence length="399" mass="46273">MFSTLLLVIVFIVYLLLNKLTELKEDINNIDEQREINIDKDIKDIIDKDIKKIIDEKLADINQKIDQKIDQKNNDNTEKKIVSDEKNAKDENQDNYKPPSNTVFHPRKEKGGIPFEKLIGMKKEKEILKEFLYLLKNSKEYDKFGELSPLRGVLFYGVPGTGKTLLTRSLAEEAGERVSFYEIASPEFSCGLVGEAPQKVRDLFRDVRINNKRTNIDASIVFIDECEEIFKNLATLGDNTSKDLPNIVNQFKTELTSSDNDPKKPILIVGATNHFNKLDEAIKSRFDYHIEVKVFNQQEREDFFNLRLKQRKNLPHYTQAAKDFLFNQVNDKINDFPEEKQSNRILDKFLDAIVRRAILNKHEHIEIKDIEESFLTTFQAKITANNFMGLTANKIKNHS</sequence>
<dbReference type="InterPro" id="IPR003960">
    <property type="entry name" value="ATPase_AAA_CS"/>
</dbReference>
<evidence type="ECO:0000313" key="5">
    <source>
        <dbReference type="Proteomes" id="UP000677853"/>
    </source>
</evidence>
<dbReference type="Proteomes" id="UP000677853">
    <property type="component" value="Unassembled WGS sequence"/>
</dbReference>